<evidence type="ECO:0000256" key="8">
    <source>
        <dbReference type="ARBA" id="ARBA00023015"/>
    </source>
</evidence>
<dbReference type="Pfam" id="PF00076">
    <property type="entry name" value="RRM_1"/>
    <property type="match status" value="1"/>
</dbReference>
<sequence length="283" mass="32197">MVHVNFPPNLTEEEHILKQKYANLKKKKKALQAIRTAKPERVQPEAAPAKRPAAESAEDAKEQAKKLLKSGSIKIKVDNEKQSFKRSKNQERKLKDPEKTPTAVGFQPFSAVHTDEEDKEGNKSSQRPRMRGLYDSFVSGGYDREREERREERSQQERRDRDYDLPKKGNTIYVNGLGITEEILRKAFSNIGSILNINMERDKHVGFVTFEKMDSADTAIAEVNGAMVEGIQLKVTMARRQPSFDLNNDQSTKSWSSIAASNSQKSSYKDKREIVSYDAGDIF</sequence>
<keyword evidence="14" id="KW-1185">Reference proteome</keyword>
<evidence type="ECO:0000256" key="7">
    <source>
        <dbReference type="ARBA" id="ARBA00022884"/>
    </source>
</evidence>
<dbReference type="Proteomes" id="UP000694844">
    <property type="component" value="Chromosome 3"/>
</dbReference>
<evidence type="ECO:0000256" key="6">
    <source>
        <dbReference type="ARBA" id="ARBA00022491"/>
    </source>
</evidence>
<dbReference type="GO" id="GO:0005694">
    <property type="term" value="C:chromosome"/>
    <property type="evidence" value="ECO:0007669"/>
    <property type="project" value="UniProtKB-SubCell"/>
</dbReference>
<dbReference type="PROSITE" id="PS50102">
    <property type="entry name" value="RRM"/>
    <property type="match status" value="1"/>
</dbReference>
<evidence type="ECO:0000313" key="15">
    <source>
        <dbReference type="RefSeq" id="XP_022326020.1"/>
    </source>
</evidence>
<evidence type="ECO:0000256" key="4">
    <source>
        <dbReference type="ARBA" id="ARBA00014464"/>
    </source>
</evidence>
<reference evidence="15" key="1">
    <citation type="submission" date="2025-08" db="UniProtKB">
        <authorList>
            <consortium name="RefSeq"/>
        </authorList>
    </citation>
    <scope>IDENTIFICATION</scope>
    <source>
        <tissue evidence="15">Whole sample</tissue>
    </source>
</reference>
<evidence type="ECO:0000256" key="3">
    <source>
        <dbReference type="ARBA" id="ARBA00006120"/>
    </source>
</evidence>
<dbReference type="InterPro" id="IPR000504">
    <property type="entry name" value="RRM_dom"/>
</dbReference>
<evidence type="ECO:0000313" key="14">
    <source>
        <dbReference type="Proteomes" id="UP000694844"/>
    </source>
</evidence>
<feature type="compositionally biased region" description="Basic and acidic residues" evidence="12">
    <location>
        <begin position="142"/>
        <end position="166"/>
    </location>
</feature>
<feature type="domain" description="RRM" evidence="13">
    <location>
        <begin position="170"/>
        <end position="240"/>
    </location>
</feature>
<dbReference type="PANTHER" id="PTHR17250">
    <property type="entry name" value="NEGATIVE ELONGATION FACTOR E"/>
    <property type="match status" value="1"/>
</dbReference>
<dbReference type="KEGG" id="cvn:111125986"/>
<keyword evidence="7 11" id="KW-0694">RNA-binding</keyword>
<comment type="subcellular location">
    <subcellularLocation>
        <location evidence="2">Chromosome</location>
    </subcellularLocation>
    <subcellularLocation>
        <location evidence="1">Nucleus</location>
    </subcellularLocation>
</comment>
<evidence type="ECO:0000256" key="2">
    <source>
        <dbReference type="ARBA" id="ARBA00004286"/>
    </source>
</evidence>
<dbReference type="GO" id="GO:0032021">
    <property type="term" value="C:NELF complex"/>
    <property type="evidence" value="ECO:0007669"/>
    <property type="project" value="InterPro"/>
</dbReference>
<dbReference type="InterPro" id="IPR033102">
    <property type="entry name" value="NELFE"/>
</dbReference>
<gene>
    <name evidence="15" type="primary">LOC111125986</name>
</gene>
<evidence type="ECO:0000256" key="5">
    <source>
        <dbReference type="ARBA" id="ARBA00022454"/>
    </source>
</evidence>
<evidence type="ECO:0000256" key="12">
    <source>
        <dbReference type="SAM" id="MobiDB-lite"/>
    </source>
</evidence>
<keyword evidence="8" id="KW-0805">Transcription regulation</keyword>
<comment type="similarity">
    <text evidence="3">Belongs to the RRM NELF-E family.</text>
</comment>
<keyword evidence="10" id="KW-0539">Nucleus</keyword>
<feature type="compositionally biased region" description="Low complexity" evidence="12">
    <location>
        <begin position="44"/>
        <end position="55"/>
    </location>
</feature>
<dbReference type="GeneID" id="111125986"/>
<evidence type="ECO:0000256" key="10">
    <source>
        <dbReference type="ARBA" id="ARBA00023242"/>
    </source>
</evidence>
<evidence type="ECO:0000259" key="13">
    <source>
        <dbReference type="PROSITE" id="PS50102"/>
    </source>
</evidence>
<keyword evidence="6" id="KW-0678">Repressor</keyword>
<dbReference type="PANTHER" id="PTHR17250:SF0">
    <property type="entry name" value="NEGATIVE ELONGATION FACTOR E"/>
    <property type="match status" value="1"/>
</dbReference>
<dbReference type="AlphaFoldDB" id="A0A8B8DEA0"/>
<organism evidence="14 15">
    <name type="scientific">Crassostrea virginica</name>
    <name type="common">Eastern oyster</name>
    <dbReference type="NCBI Taxonomy" id="6565"/>
    <lineage>
        <taxon>Eukaryota</taxon>
        <taxon>Metazoa</taxon>
        <taxon>Spiralia</taxon>
        <taxon>Lophotrochozoa</taxon>
        <taxon>Mollusca</taxon>
        <taxon>Bivalvia</taxon>
        <taxon>Autobranchia</taxon>
        <taxon>Pteriomorphia</taxon>
        <taxon>Ostreida</taxon>
        <taxon>Ostreoidea</taxon>
        <taxon>Ostreidae</taxon>
        <taxon>Crassostrea</taxon>
    </lineage>
</organism>
<name>A0A8B8DEA0_CRAVI</name>
<evidence type="ECO:0000256" key="11">
    <source>
        <dbReference type="PROSITE-ProRule" id="PRU00176"/>
    </source>
</evidence>
<dbReference type="Gene3D" id="3.30.70.330">
    <property type="match status" value="1"/>
</dbReference>
<keyword evidence="9" id="KW-0804">Transcription</keyword>
<feature type="region of interest" description="Disordered" evidence="12">
    <location>
        <begin position="32"/>
        <end position="166"/>
    </location>
</feature>
<dbReference type="RefSeq" id="XP_022326020.1">
    <property type="nucleotide sequence ID" value="XM_022470312.1"/>
</dbReference>
<dbReference type="SMART" id="SM00360">
    <property type="entry name" value="RRM"/>
    <property type="match status" value="1"/>
</dbReference>
<dbReference type="GO" id="GO:0034244">
    <property type="term" value="P:negative regulation of transcription elongation by RNA polymerase II"/>
    <property type="evidence" value="ECO:0007669"/>
    <property type="project" value="TreeGrafter"/>
</dbReference>
<dbReference type="InterPro" id="IPR012677">
    <property type="entry name" value="Nucleotide-bd_a/b_plait_sf"/>
</dbReference>
<keyword evidence="5" id="KW-0158">Chromosome</keyword>
<feature type="compositionally biased region" description="Basic and acidic residues" evidence="12">
    <location>
        <begin position="113"/>
        <end position="122"/>
    </location>
</feature>
<dbReference type="GO" id="GO:0003723">
    <property type="term" value="F:RNA binding"/>
    <property type="evidence" value="ECO:0007669"/>
    <property type="project" value="UniProtKB-UniRule"/>
</dbReference>
<proteinExistence type="inferred from homology"/>
<feature type="compositionally biased region" description="Basic and acidic residues" evidence="12">
    <location>
        <begin position="75"/>
        <end position="99"/>
    </location>
</feature>
<evidence type="ECO:0000256" key="1">
    <source>
        <dbReference type="ARBA" id="ARBA00004123"/>
    </source>
</evidence>
<accession>A0A8B8DEA0</accession>
<dbReference type="SUPFAM" id="SSF54928">
    <property type="entry name" value="RNA-binding domain, RBD"/>
    <property type="match status" value="1"/>
</dbReference>
<evidence type="ECO:0000256" key="9">
    <source>
        <dbReference type="ARBA" id="ARBA00023163"/>
    </source>
</evidence>
<dbReference type="InterPro" id="IPR035979">
    <property type="entry name" value="RBD_domain_sf"/>
</dbReference>
<protein>
    <recommendedName>
        <fullName evidence="4">Negative elongation factor E</fullName>
    </recommendedName>
</protein>
<dbReference type="OrthoDB" id="378874at2759"/>